<name>A0A7M5VB76_9CNID</name>
<evidence type="ECO:0000313" key="11">
    <source>
        <dbReference type="EnsemblMetazoa" id="CLYHEMP006012.1"/>
    </source>
</evidence>
<evidence type="ECO:0000256" key="2">
    <source>
        <dbReference type="ARBA" id="ARBA00012483"/>
    </source>
</evidence>
<dbReference type="InterPro" id="IPR013083">
    <property type="entry name" value="Znf_RING/FYVE/PHD"/>
</dbReference>
<evidence type="ECO:0000256" key="4">
    <source>
        <dbReference type="ARBA" id="ARBA00022723"/>
    </source>
</evidence>
<accession>A0A7M5VB76</accession>
<evidence type="ECO:0000259" key="10">
    <source>
        <dbReference type="PROSITE" id="PS50089"/>
    </source>
</evidence>
<dbReference type="Gene3D" id="3.30.40.10">
    <property type="entry name" value="Zinc/RING finger domain, C3HC4 (zinc finger)"/>
    <property type="match status" value="1"/>
</dbReference>
<keyword evidence="5 8" id="KW-0863">Zinc-finger</keyword>
<protein>
    <recommendedName>
        <fullName evidence="2">RING-type E3 ubiquitin transferase</fullName>
        <ecNumber evidence="2">2.3.2.27</ecNumber>
    </recommendedName>
</protein>
<feature type="domain" description="RING-type" evidence="10">
    <location>
        <begin position="103"/>
        <end position="144"/>
    </location>
</feature>
<evidence type="ECO:0000256" key="7">
    <source>
        <dbReference type="ARBA" id="ARBA00022833"/>
    </source>
</evidence>
<feature type="transmembrane region" description="Helical" evidence="9">
    <location>
        <begin position="6"/>
        <end position="30"/>
    </location>
</feature>
<keyword evidence="6" id="KW-0833">Ubl conjugation pathway</keyword>
<keyword evidence="12" id="KW-1185">Reference proteome</keyword>
<keyword evidence="9" id="KW-0812">Transmembrane</keyword>
<keyword evidence="4" id="KW-0479">Metal-binding</keyword>
<dbReference type="SMART" id="SM00184">
    <property type="entry name" value="RING"/>
    <property type="match status" value="1"/>
</dbReference>
<sequence length="163" mass="18487">MDIYLVLFYLIIAFAFISFLACIVSCCRMYDCFCGVFERVGMTCGCIERDYAYDEDPGCCYRRHGSVGQTMFDGCRVVPYEPDKVVVHLCCRKNEAACLNPTCTICLDDFIMGENVILCPCGHCYHKKCLKSWLRVKNVCPLCKISIGRRALLTERSSLLPPV</sequence>
<proteinExistence type="predicted"/>
<evidence type="ECO:0000256" key="5">
    <source>
        <dbReference type="ARBA" id="ARBA00022771"/>
    </source>
</evidence>
<comment type="catalytic activity">
    <reaction evidence="1">
        <text>S-ubiquitinyl-[E2 ubiquitin-conjugating enzyme]-L-cysteine + [acceptor protein]-L-lysine = [E2 ubiquitin-conjugating enzyme]-L-cysteine + N(6)-ubiquitinyl-[acceptor protein]-L-lysine.</text>
        <dbReference type="EC" id="2.3.2.27"/>
    </reaction>
</comment>
<evidence type="ECO:0000256" key="3">
    <source>
        <dbReference type="ARBA" id="ARBA00022679"/>
    </source>
</evidence>
<dbReference type="AlphaFoldDB" id="A0A7M5VB76"/>
<reference evidence="11" key="1">
    <citation type="submission" date="2021-01" db="UniProtKB">
        <authorList>
            <consortium name="EnsemblMetazoa"/>
        </authorList>
    </citation>
    <scope>IDENTIFICATION</scope>
</reference>
<organism evidence="11 12">
    <name type="scientific">Clytia hemisphaerica</name>
    <dbReference type="NCBI Taxonomy" id="252671"/>
    <lineage>
        <taxon>Eukaryota</taxon>
        <taxon>Metazoa</taxon>
        <taxon>Cnidaria</taxon>
        <taxon>Hydrozoa</taxon>
        <taxon>Hydroidolina</taxon>
        <taxon>Leptothecata</taxon>
        <taxon>Obeliida</taxon>
        <taxon>Clytiidae</taxon>
        <taxon>Clytia</taxon>
    </lineage>
</organism>
<evidence type="ECO:0000256" key="9">
    <source>
        <dbReference type="SAM" id="Phobius"/>
    </source>
</evidence>
<dbReference type="EC" id="2.3.2.27" evidence="2"/>
<dbReference type="EnsemblMetazoa" id="CLYHEMT006012.1">
    <property type="protein sequence ID" value="CLYHEMP006012.1"/>
    <property type="gene ID" value="CLYHEMG006012"/>
</dbReference>
<dbReference type="PANTHER" id="PTHR22937:SF65">
    <property type="entry name" value="E3 UBIQUITIN-PROTEIN LIGASE ARK2C"/>
    <property type="match status" value="1"/>
</dbReference>
<dbReference type="GO" id="GO:0061630">
    <property type="term" value="F:ubiquitin protein ligase activity"/>
    <property type="evidence" value="ECO:0007669"/>
    <property type="project" value="UniProtKB-EC"/>
</dbReference>
<dbReference type="SUPFAM" id="SSF57850">
    <property type="entry name" value="RING/U-box"/>
    <property type="match status" value="1"/>
</dbReference>
<keyword evidence="3" id="KW-0808">Transferase</keyword>
<dbReference type="Proteomes" id="UP000594262">
    <property type="component" value="Unplaced"/>
</dbReference>
<dbReference type="GO" id="GO:0008270">
    <property type="term" value="F:zinc ion binding"/>
    <property type="evidence" value="ECO:0007669"/>
    <property type="project" value="UniProtKB-KW"/>
</dbReference>
<dbReference type="InterPro" id="IPR045191">
    <property type="entry name" value="MBR1/2-like"/>
</dbReference>
<keyword evidence="9" id="KW-1133">Transmembrane helix</keyword>
<evidence type="ECO:0000256" key="6">
    <source>
        <dbReference type="ARBA" id="ARBA00022786"/>
    </source>
</evidence>
<evidence type="ECO:0000256" key="1">
    <source>
        <dbReference type="ARBA" id="ARBA00000900"/>
    </source>
</evidence>
<dbReference type="PROSITE" id="PS50089">
    <property type="entry name" value="ZF_RING_2"/>
    <property type="match status" value="1"/>
</dbReference>
<evidence type="ECO:0000313" key="12">
    <source>
        <dbReference type="Proteomes" id="UP000594262"/>
    </source>
</evidence>
<keyword evidence="9" id="KW-0472">Membrane</keyword>
<dbReference type="InterPro" id="IPR001841">
    <property type="entry name" value="Znf_RING"/>
</dbReference>
<evidence type="ECO:0000256" key="8">
    <source>
        <dbReference type="PROSITE-ProRule" id="PRU00175"/>
    </source>
</evidence>
<dbReference type="OrthoDB" id="1681166at2759"/>
<dbReference type="Pfam" id="PF13639">
    <property type="entry name" value="zf-RING_2"/>
    <property type="match status" value="1"/>
</dbReference>
<keyword evidence="7" id="KW-0862">Zinc</keyword>
<dbReference type="PANTHER" id="PTHR22937">
    <property type="entry name" value="E3 UBIQUITIN-PROTEIN LIGASE RNF165"/>
    <property type="match status" value="1"/>
</dbReference>